<dbReference type="Gene3D" id="1.10.238.10">
    <property type="entry name" value="EF-hand"/>
    <property type="match status" value="2"/>
</dbReference>
<dbReference type="EMBL" id="JBJKFK010008660">
    <property type="protein sequence ID" value="KAL3307012.1"/>
    <property type="molecule type" value="Genomic_DNA"/>
</dbReference>
<keyword evidence="2" id="KW-1185">Reference proteome</keyword>
<dbReference type="InterPro" id="IPR011992">
    <property type="entry name" value="EF-hand-dom_pair"/>
</dbReference>
<protein>
    <recommendedName>
        <fullName evidence="3">EF-hand domain-containing protein</fullName>
    </recommendedName>
</protein>
<proteinExistence type="predicted"/>
<reference evidence="1 2" key="1">
    <citation type="submission" date="2024-11" db="EMBL/GenBank/DDBJ databases">
        <title>Adaptive evolution of stress response genes in parasites aligns with host niche diversity.</title>
        <authorList>
            <person name="Hahn C."/>
            <person name="Resl P."/>
        </authorList>
    </citation>
    <scope>NUCLEOTIDE SEQUENCE [LARGE SCALE GENOMIC DNA]</scope>
    <source>
        <strain evidence="1">EGGRZ-B1_66</strain>
        <tissue evidence="1">Body</tissue>
    </source>
</reference>
<evidence type="ECO:0008006" key="3">
    <source>
        <dbReference type="Google" id="ProtNLM"/>
    </source>
</evidence>
<sequence length="391" mass="45727">MRALTRTGLNRVQLEDISPAMLRTLCNYYEDPEDPEQVLYTRFIEDIDQVFSTPGLHRHPTYRIMPQMDYVRPPKGTGDWRLAGEDLRINCEKGLDKMRKMISERRMLVKPEFRAFDNLNRGHVTMTQFHRLMAMLNMQLPRPQEQAIAIRFADDHGFNYSALLDVIDMSPTKPDEYMYPKLLAERTSNNNCCTDDEITIDWQSLRQHLRDQVHRRRLRMIEFFKDYDKMNHGRLPVETFERALGQTPLLITPEQVAVIETQYQCRSEDRVRMIDWRGFCQDLDPCEEVHDAASSAVTAMTSCEAEEAVRKIASCAKHRGTDICWAFEDFDCAKRQTVSPAQFRRVLTTHGLADCVTEREWLALYRQFRHTLGISDNVHYGRFLKHVNAAA</sequence>
<organism evidence="1 2">
    <name type="scientific">Cichlidogyrus casuarinus</name>
    <dbReference type="NCBI Taxonomy" id="1844966"/>
    <lineage>
        <taxon>Eukaryota</taxon>
        <taxon>Metazoa</taxon>
        <taxon>Spiralia</taxon>
        <taxon>Lophotrochozoa</taxon>
        <taxon>Platyhelminthes</taxon>
        <taxon>Monogenea</taxon>
        <taxon>Monopisthocotylea</taxon>
        <taxon>Dactylogyridea</taxon>
        <taxon>Ancyrocephalidae</taxon>
        <taxon>Cichlidogyrus</taxon>
    </lineage>
</organism>
<dbReference type="PANTHER" id="PTHR20875">
    <property type="entry name" value="EF-HAND CALCIUM-BINDING DOMAIN-CONTAINING PROTEIN 6-RELATED"/>
    <property type="match status" value="1"/>
</dbReference>
<accession>A0ABD2PJP1</accession>
<evidence type="ECO:0000313" key="2">
    <source>
        <dbReference type="Proteomes" id="UP001626550"/>
    </source>
</evidence>
<dbReference type="SUPFAM" id="SSF47473">
    <property type="entry name" value="EF-hand"/>
    <property type="match status" value="2"/>
</dbReference>
<evidence type="ECO:0000313" key="1">
    <source>
        <dbReference type="EMBL" id="KAL3307012.1"/>
    </source>
</evidence>
<comment type="caution">
    <text evidence="1">The sequence shown here is derived from an EMBL/GenBank/DDBJ whole genome shotgun (WGS) entry which is preliminary data.</text>
</comment>
<dbReference type="AlphaFoldDB" id="A0ABD2PJP1"/>
<dbReference type="InterPro" id="IPR052603">
    <property type="entry name" value="EFCB6"/>
</dbReference>
<gene>
    <name evidence="1" type="ORF">Ciccas_014489</name>
</gene>
<dbReference type="PANTHER" id="PTHR20875:SF0">
    <property type="entry name" value="GH12158P"/>
    <property type="match status" value="1"/>
</dbReference>
<dbReference type="Proteomes" id="UP001626550">
    <property type="component" value="Unassembled WGS sequence"/>
</dbReference>
<name>A0ABD2PJP1_9PLAT</name>